<organism evidence="2 3">
    <name type="scientific">Methanospirillum stamsii</name>
    <dbReference type="NCBI Taxonomy" id="1277351"/>
    <lineage>
        <taxon>Archaea</taxon>
        <taxon>Methanobacteriati</taxon>
        <taxon>Methanobacteriota</taxon>
        <taxon>Stenosarchaea group</taxon>
        <taxon>Methanomicrobia</taxon>
        <taxon>Methanomicrobiales</taxon>
        <taxon>Methanospirillaceae</taxon>
        <taxon>Methanospirillum</taxon>
    </lineage>
</organism>
<dbReference type="AlphaFoldDB" id="A0A2V2N5H5"/>
<dbReference type="OrthoDB" id="117389at2157"/>
<evidence type="ECO:0000313" key="2">
    <source>
        <dbReference type="EMBL" id="PWR75322.1"/>
    </source>
</evidence>
<gene>
    <name evidence="2" type="ORF">DLD82_05945</name>
</gene>
<sequence length="400" mass="45028">MCVNTLKTGVLIFLSLLFFTIITGCVEVTPPSGQQETGSYGLETGGDMKDMVKNQQTTSPGQEATNTSDGQKTGDQLNTDNPTPPLPNESFIQVTPMSYDELQNDESVSYLKYNRPVSTTERQYITIHNMTNQLFSKNASAYAYELITPPLYIDLGFIPKMVTDEQEVYKRTGDKEGTIVYTKTRPSQDAWFEMRVYDTTTNQEILREGYGKTYSQTNKSAAVRRAGKYQFDFMGDAIWVNITMKIPVDSSTLSLYSNVSDLIEDQKKRETLMPSVFLKDKDLGQGWQKIGDEIHTTTKYSSVYNIPSTGLKLSQDITRYSSSKEIDEAYIATKENNKAESQVSIITGDEGYGFESIRKTGIVFKDNLYLVELTSYSVPPVSLNELKRYSSLISDRISKI</sequence>
<dbReference type="Proteomes" id="UP000245934">
    <property type="component" value="Unassembled WGS sequence"/>
</dbReference>
<dbReference type="GeneID" id="97610752"/>
<evidence type="ECO:0000256" key="1">
    <source>
        <dbReference type="SAM" id="MobiDB-lite"/>
    </source>
</evidence>
<dbReference type="EMBL" id="QGMZ01000011">
    <property type="protein sequence ID" value="PWR75322.1"/>
    <property type="molecule type" value="Genomic_DNA"/>
</dbReference>
<dbReference type="PROSITE" id="PS51257">
    <property type="entry name" value="PROKAR_LIPOPROTEIN"/>
    <property type="match status" value="1"/>
</dbReference>
<name>A0A2V2N5H5_9EURY</name>
<proteinExistence type="predicted"/>
<keyword evidence="3" id="KW-1185">Reference proteome</keyword>
<reference evidence="2 3" key="1">
    <citation type="submission" date="2018-05" db="EMBL/GenBank/DDBJ databases">
        <title>Draft genome of Methanospirillum stamsii Pt1.</title>
        <authorList>
            <person name="Dueholm M.S."/>
            <person name="Nielsen P.H."/>
            <person name="Bakmann L.F."/>
            <person name="Otzen D.E."/>
        </authorList>
    </citation>
    <scope>NUCLEOTIDE SEQUENCE [LARGE SCALE GENOMIC DNA]</scope>
    <source>
        <strain evidence="2 3">Pt1</strain>
    </source>
</reference>
<dbReference type="RefSeq" id="WP_109940183.1">
    <property type="nucleotide sequence ID" value="NZ_CP176366.1"/>
</dbReference>
<comment type="caution">
    <text evidence="2">The sequence shown here is derived from an EMBL/GenBank/DDBJ whole genome shotgun (WGS) entry which is preliminary data.</text>
</comment>
<feature type="compositionally biased region" description="Polar residues" evidence="1">
    <location>
        <begin position="53"/>
        <end position="76"/>
    </location>
</feature>
<protein>
    <submittedName>
        <fullName evidence="2">Uncharacterized protein</fullName>
    </submittedName>
</protein>
<feature type="region of interest" description="Disordered" evidence="1">
    <location>
        <begin position="30"/>
        <end position="91"/>
    </location>
</feature>
<accession>A0A2V2N5H5</accession>
<evidence type="ECO:0000313" key="3">
    <source>
        <dbReference type="Proteomes" id="UP000245934"/>
    </source>
</evidence>